<keyword evidence="3" id="KW-1003">Cell membrane</keyword>
<evidence type="ECO:0000256" key="4">
    <source>
        <dbReference type="ARBA" id="ARBA00022692"/>
    </source>
</evidence>
<evidence type="ECO:0000256" key="1">
    <source>
        <dbReference type="ARBA" id="ARBA00004651"/>
    </source>
</evidence>
<feature type="transmembrane region" description="Helical" evidence="7">
    <location>
        <begin position="41"/>
        <end position="59"/>
    </location>
</feature>
<feature type="transmembrane region" description="Helical" evidence="7">
    <location>
        <begin position="332"/>
        <end position="353"/>
    </location>
</feature>
<feature type="transmembrane region" description="Helical" evidence="7">
    <location>
        <begin position="100"/>
        <end position="119"/>
    </location>
</feature>
<dbReference type="EMBL" id="AAPV01000001">
    <property type="protein sequence ID" value="EAS84489.1"/>
    <property type="molecule type" value="Genomic_DNA"/>
</dbReference>
<accession>Q1V2N9</accession>
<evidence type="ECO:0000256" key="2">
    <source>
        <dbReference type="ARBA" id="ARBA00007977"/>
    </source>
</evidence>
<proteinExistence type="inferred from homology"/>
<feature type="transmembrane region" description="Helical" evidence="7">
    <location>
        <begin position="131"/>
        <end position="152"/>
    </location>
</feature>
<dbReference type="Proteomes" id="UP000005306">
    <property type="component" value="Unassembled WGS sequence"/>
</dbReference>
<evidence type="ECO:0000256" key="5">
    <source>
        <dbReference type="ARBA" id="ARBA00022989"/>
    </source>
</evidence>
<organism evidence="8 9">
    <name type="scientific">Pelagibacter ubique (strain HTCC1002)</name>
    <dbReference type="NCBI Taxonomy" id="314261"/>
    <lineage>
        <taxon>Bacteria</taxon>
        <taxon>Pseudomonadati</taxon>
        <taxon>Pseudomonadota</taxon>
        <taxon>Alphaproteobacteria</taxon>
        <taxon>Candidatus Pelagibacterales</taxon>
        <taxon>Candidatus Pelagibacteraceae</taxon>
        <taxon>Candidatus Pelagibacter</taxon>
    </lineage>
</organism>
<evidence type="ECO:0000313" key="8">
    <source>
        <dbReference type="EMBL" id="EAS84489.1"/>
    </source>
</evidence>
<dbReference type="PANTHER" id="PTHR30106:SF2">
    <property type="entry name" value="UPF0324 INNER MEMBRANE PROTEIN YEIH"/>
    <property type="match status" value="1"/>
</dbReference>
<evidence type="ECO:0000256" key="3">
    <source>
        <dbReference type="ARBA" id="ARBA00022475"/>
    </source>
</evidence>
<dbReference type="HOGENOM" id="CLU_033541_2_1_5"/>
<evidence type="ECO:0000256" key="7">
    <source>
        <dbReference type="SAM" id="Phobius"/>
    </source>
</evidence>
<feature type="transmembrane region" description="Helical" evidence="7">
    <location>
        <begin position="158"/>
        <end position="179"/>
    </location>
</feature>
<dbReference type="AlphaFoldDB" id="Q1V2N9"/>
<sequence length="357" mass="39690">MLFKKYLVILPGIVLAFVLYSLSQGFNNIIGIELLGYDKSPISTAMIAILLGMLFGNIFKMRDNFVKGLDFTQSYILKLGIICLGIQLKPFEFLEFGAVAIPLIIICIVTVLIVIKLLIKKLKIPTRMAYLISIGSTVCGTTAIMATAPVIGAKKNEVSYAIANITLFGILSMLIYPYFANYYFDAEPMFVGLFLGTSIHETSQVAAAGLIYDQQFNTPETLNIATVTKLIRNTFLVIMIPLFAFLYNRNNVVKKNYSILAIFPYFVIGFVAMIILRNIGDQFFLNSYNNLWLETVDIIKSSSKVFLTMAMAAIGLSTNLRDLKSMGYKPFLVGFIGMATVGLVSILSIELYINFLN</sequence>
<dbReference type="InterPro" id="IPR018383">
    <property type="entry name" value="UPF0324_pro"/>
</dbReference>
<evidence type="ECO:0000256" key="6">
    <source>
        <dbReference type="ARBA" id="ARBA00023136"/>
    </source>
</evidence>
<keyword evidence="6 7" id="KW-0472">Membrane</keyword>
<name>Q1V2N9_PELU1</name>
<comment type="similarity">
    <text evidence="2">Belongs to the UPF0324 family.</text>
</comment>
<protein>
    <submittedName>
        <fullName evidence="8">Putative integral membrane protein</fullName>
    </submittedName>
</protein>
<feature type="transmembrane region" description="Helical" evidence="7">
    <location>
        <begin position="259"/>
        <end position="279"/>
    </location>
</feature>
<dbReference type="GO" id="GO:0005886">
    <property type="term" value="C:plasma membrane"/>
    <property type="evidence" value="ECO:0007669"/>
    <property type="project" value="UniProtKB-SubCell"/>
</dbReference>
<dbReference type="RefSeq" id="WP_006997076.1">
    <property type="nucleotide sequence ID" value="NZ_CH724130.1"/>
</dbReference>
<keyword evidence="5 7" id="KW-1133">Transmembrane helix</keyword>
<evidence type="ECO:0000313" key="9">
    <source>
        <dbReference type="Proteomes" id="UP000005306"/>
    </source>
</evidence>
<comment type="caution">
    <text evidence="8">The sequence shown here is derived from an EMBL/GenBank/DDBJ whole genome shotgun (WGS) entry which is preliminary data.</text>
</comment>
<feature type="transmembrane region" description="Helical" evidence="7">
    <location>
        <begin position="71"/>
        <end position="88"/>
    </location>
</feature>
<keyword evidence="4 7" id="KW-0812">Transmembrane</keyword>
<comment type="subcellular location">
    <subcellularLocation>
        <location evidence="1">Cell membrane</location>
        <topology evidence="1">Multi-pass membrane protein</topology>
    </subcellularLocation>
</comment>
<feature type="transmembrane region" description="Helical" evidence="7">
    <location>
        <begin position="230"/>
        <end position="247"/>
    </location>
</feature>
<dbReference type="PANTHER" id="PTHR30106">
    <property type="entry name" value="INNER MEMBRANE PROTEIN YEIH-RELATED"/>
    <property type="match status" value="1"/>
</dbReference>
<reference evidence="8 9" key="1">
    <citation type="submission" date="2006-04" db="EMBL/GenBank/DDBJ databases">
        <authorList>
            <person name="Giovannoni S.J."/>
            <person name="Cho J.-C."/>
            <person name="Ferriera S."/>
            <person name="Johnson J."/>
            <person name="Kravitz S."/>
            <person name="Halpern A."/>
            <person name="Remington K."/>
            <person name="Beeson K."/>
            <person name="Tran B."/>
            <person name="Rogers Y.-H."/>
            <person name="Friedman R."/>
            <person name="Venter J.C."/>
        </authorList>
    </citation>
    <scope>NUCLEOTIDE SEQUENCE [LARGE SCALE GENOMIC DNA]</scope>
    <source>
        <strain evidence="8 9">HTCC1002</strain>
    </source>
</reference>
<gene>
    <name evidence="8" type="ORF">PU1002_02191</name>
</gene>
<dbReference type="Pfam" id="PF03601">
    <property type="entry name" value="Cons_hypoth698"/>
    <property type="match status" value="1"/>
</dbReference>